<sequence length="227" mass="25880">PVFVHNKVRPFRAGWTRNKMLEIEFDSAIDLDSLVESTRDKSLKDTGVKYLVAISGTPGTGKTHIANKVVAALNDSFKKIGSPYGAIFLPMDGFHYTKEALSKMPDPELAFRRRGAHWTFDAEKFVEFIKELKSSNDTLFAPSFDHSVGDPDFDSIEINQGIRIVVKWLIKPKNPDEAIRRLAERHVTSKLEKTFDDAMNRIHRNDSLNAELILEHLPKDFDYIIHN</sequence>
<dbReference type="InterPro" id="IPR027417">
    <property type="entry name" value="P-loop_NTPase"/>
</dbReference>
<organism evidence="1 2">
    <name type="scientific">Smittium megazygosporum</name>
    <dbReference type="NCBI Taxonomy" id="133381"/>
    <lineage>
        <taxon>Eukaryota</taxon>
        <taxon>Fungi</taxon>
        <taxon>Fungi incertae sedis</taxon>
        <taxon>Zoopagomycota</taxon>
        <taxon>Kickxellomycotina</taxon>
        <taxon>Harpellomycetes</taxon>
        <taxon>Harpellales</taxon>
        <taxon>Legeriomycetaceae</taxon>
        <taxon>Smittium</taxon>
    </lineage>
</organism>
<dbReference type="EMBL" id="MBFS01000085">
    <property type="protein sequence ID" value="PVV04737.1"/>
    <property type="molecule type" value="Genomic_DNA"/>
</dbReference>
<gene>
    <name evidence="1" type="ORF">BB560_000752</name>
</gene>
<feature type="non-terminal residue" evidence="1">
    <location>
        <position position="1"/>
    </location>
</feature>
<dbReference type="STRING" id="133381.A0A2T9ZJN9"/>
<evidence type="ECO:0000313" key="1">
    <source>
        <dbReference type="EMBL" id="PVV04737.1"/>
    </source>
</evidence>
<reference evidence="1 2" key="1">
    <citation type="journal article" date="2018" name="MBio">
        <title>Comparative Genomics Reveals the Core Gene Toolbox for the Fungus-Insect Symbiosis.</title>
        <authorList>
            <person name="Wang Y."/>
            <person name="Stata M."/>
            <person name="Wang W."/>
            <person name="Stajich J.E."/>
            <person name="White M.M."/>
            <person name="Moncalvo J.M."/>
        </authorList>
    </citation>
    <scope>NUCLEOTIDE SEQUENCE [LARGE SCALE GENOMIC DNA]</scope>
    <source>
        <strain evidence="1 2">SC-DP-2</strain>
    </source>
</reference>
<keyword evidence="2" id="KW-1185">Reference proteome</keyword>
<evidence type="ECO:0008006" key="3">
    <source>
        <dbReference type="Google" id="ProtNLM"/>
    </source>
</evidence>
<proteinExistence type="predicted"/>
<accession>A0A2T9ZJN9</accession>
<comment type="caution">
    <text evidence="1">The sequence shown here is derived from an EMBL/GenBank/DDBJ whole genome shotgun (WGS) entry which is preliminary data.</text>
</comment>
<dbReference type="Gene3D" id="3.40.50.300">
    <property type="entry name" value="P-loop containing nucleotide triphosphate hydrolases"/>
    <property type="match status" value="3"/>
</dbReference>
<name>A0A2T9ZJN9_9FUNG</name>
<dbReference type="Proteomes" id="UP000245609">
    <property type="component" value="Unassembled WGS sequence"/>
</dbReference>
<dbReference type="OrthoDB" id="6362633at2759"/>
<protein>
    <recommendedName>
        <fullName evidence="3">Phosphoribulokinase/uridine kinase domain-containing protein</fullName>
    </recommendedName>
</protein>
<dbReference type="AlphaFoldDB" id="A0A2T9ZJN9"/>
<evidence type="ECO:0000313" key="2">
    <source>
        <dbReference type="Proteomes" id="UP000245609"/>
    </source>
</evidence>
<dbReference type="SUPFAM" id="SSF52540">
    <property type="entry name" value="P-loop containing nucleoside triphosphate hydrolases"/>
    <property type="match status" value="1"/>
</dbReference>
<dbReference type="PANTHER" id="PTHR10285">
    <property type="entry name" value="URIDINE KINASE"/>
    <property type="match status" value="1"/>
</dbReference>